<evidence type="ECO:0000256" key="3">
    <source>
        <dbReference type="ARBA" id="ARBA00022833"/>
    </source>
</evidence>
<dbReference type="Proteomes" id="UP000187209">
    <property type="component" value="Unassembled WGS sequence"/>
</dbReference>
<dbReference type="SUPFAM" id="SSF57850">
    <property type="entry name" value="RING/U-box"/>
    <property type="match status" value="1"/>
</dbReference>
<gene>
    <name evidence="6" type="ORF">SteCoe_8884</name>
</gene>
<dbReference type="EMBL" id="MPUH01000135">
    <property type="protein sequence ID" value="OMJ89058.1"/>
    <property type="molecule type" value="Genomic_DNA"/>
</dbReference>
<dbReference type="GO" id="GO:0008270">
    <property type="term" value="F:zinc ion binding"/>
    <property type="evidence" value="ECO:0007669"/>
    <property type="project" value="UniProtKB-KW"/>
</dbReference>
<dbReference type="SMART" id="SM00291">
    <property type="entry name" value="ZnF_ZZ"/>
    <property type="match status" value="1"/>
</dbReference>
<dbReference type="OrthoDB" id="313562at2759"/>
<dbReference type="InterPro" id="IPR000433">
    <property type="entry name" value="Znf_ZZ"/>
</dbReference>
<evidence type="ECO:0000313" key="6">
    <source>
        <dbReference type="EMBL" id="OMJ89058.1"/>
    </source>
</evidence>
<keyword evidence="3" id="KW-0862">Zinc</keyword>
<evidence type="ECO:0000259" key="5">
    <source>
        <dbReference type="PROSITE" id="PS50135"/>
    </source>
</evidence>
<dbReference type="InterPro" id="IPR013783">
    <property type="entry name" value="Ig-like_fold"/>
</dbReference>
<dbReference type="PANTHER" id="PTHR20930">
    <property type="entry name" value="OVARIAN CARCINOMA ANTIGEN CA125-RELATED"/>
    <property type="match status" value="1"/>
</dbReference>
<keyword evidence="1" id="KW-0479">Metal-binding</keyword>
<reference evidence="6 7" key="1">
    <citation type="submission" date="2016-11" db="EMBL/GenBank/DDBJ databases">
        <title>The macronuclear genome of Stentor coeruleus: a giant cell with tiny introns.</title>
        <authorList>
            <person name="Slabodnick M."/>
            <person name="Ruby J.G."/>
            <person name="Reiff S.B."/>
            <person name="Swart E.C."/>
            <person name="Gosai S."/>
            <person name="Prabakaran S."/>
            <person name="Witkowska E."/>
            <person name="Larue G.E."/>
            <person name="Fisher S."/>
            <person name="Freeman R.M."/>
            <person name="Gunawardena J."/>
            <person name="Chu W."/>
            <person name="Stover N.A."/>
            <person name="Gregory B.D."/>
            <person name="Nowacki M."/>
            <person name="Derisi J."/>
            <person name="Roy S.W."/>
            <person name="Marshall W.F."/>
            <person name="Sood P."/>
        </authorList>
    </citation>
    <scope>NUCLEOTIDE SEQUENCE [LARGE SCALE GENOMIC DNA]</scope>
    <source>
        <strain evidence="6">WM001</strain>
    </source>
</reference>
<dbReference type="Gene3D" id="2.60.40.10">
    <property type="entry name" value="Immunoglobulins"/>
    <property type="match status" value="1"/>
</dbReference>
<dbReference type="Gene3D" id="3.30.60.90">
    <property type="match status" value="1"/>
</dbReference>
<evidence type="ECO:0000313" key="7">
    <source>
        <dbReference type="Proteomes" id="UP000187209"/>
    </source>
</evidence>
<dbReference type="Pfam" id="PF16158">
    <property type="entry name" value="N_BRCA1_IG"/>
    <property type="match status" value="1"/>
</dbReference>
<comment type="caution">
    <text evidence="6">The sequence shown here is derived from an EMBL/GenBank/DDBJ whole genome shotgun (WGS) entry which is preliminary data.</text>
</comment>
<evidence type="ECO:0000256" key="4">
    <source>
        <dbReference type="PROSITE-ProRule" id="PRU00228"/>
    </source>
</evidence>
<dbReference type="PROSITE" id="PS01357">
    <property type="entry name" value="ZF_ZZ_1"/>
    <property type="match status" value="1"/>
</dbReference>
<dbReference type="Pfam" id="PF00569">
    <property type="entry name" value="ZZ"/>
    <property type="match status" value="1"/>
</dbReference>
<evidence type="ECO:0000256" key="1">
    <source>
        <dbReference type="ARBA" id="ARBA00022723"/>
    </source>
</evidence>
<proteinExistence type="predicted"/>
<dbReference type="AlphaFoldDB" id="A0A1R2CJ72"/>
<keyword evidence="7" id="KW-1185">Reference proteome</keyword>
<sequence length="387" mass="44657">MQTNRTLNLKLMLGQEVRKTNKFPLTMQLLRNLLKELYNKDTFQITYTDDKGVLFKVSTDLDLIRIYEKSKGKRSVLLELKDKPFDRFECYRSYEKPCPLPRIEKKENPSDKVWRCDRRPSPEKKKVKKIEKKVEKTEKPKEEEKVVQAFKCFSIHDGTECKECSICPITGIRFKCIDCPEYNLCELCEEITDHKHAMMKLKFPIISPCPLQNSISKVLPCQKSPIDICQAKCNEIKKAYMCKAPIVGCNQDCNLKEKAKKKFKVKIKQHLFKKGMAVHPGNIVKLAWELVNKGKRPWDSHTRFSLKKGDFSCEDISLNKVDPGQKVIVEVNIKAPDEEKDCQGVWEIITGEKKFGKICGQFKTVNGMLSCCLTGKCRPNPDPKPIS</sequence>
<organism evidence="6 7">
    <name type="scientific">Stentor coeruleus</name>
    <dbReference type="NCBI Taxonomy" id="5963"/>
    <lineage>
        <taxon>Eukaryota</taxon>
        <taxon>Sar</taxon>
        <taxon>Alveolata</taxon>
        <taxon>Ciliophora</taxon>
        <taxon>Postciliodesmatophora</taxon>
        <taxon>Heterotrichea</taxon>
        <taxon>Heterotrichida</taxon>
        <taxon>Stentoridae</taxon>
        <taxon>Stentor</taxon>
    </lineage>
</organism>
<name>A0A1R2CJ72_9CILI</name>
<dbReference type="InterPro" id="IPR032350">
    <property type="entry name" value="Nbr1_FW"/>
</dbReference>
<dbReference type="PANTHER" id="PTHR20930:SF0">
    <property type="entry name" value="PROTEIN ILRUN"/>
    <property type="match status" value="1"/>
</dbReference>
<dbReference type="InterPro" id="IPR043145">
    <property type="entry name" value="Znf_ZZ_sf"/>
</dbReference>
<accession>A0A1R2CJ72</accession>
<dbReference type="PROSITE" id="PS50135">
    <property type="entry name" value="ZF_ZZ_2"/>
    <property type="match status" value="1"/>
</dbReference>
<evidence type="ECO:0000256" key="2">
    <source>
        <dbReference type="ARBA" id="ARBA00022771"/>
    </source>
</evidence>
<keyword evidence="2 4" id="KW-0863">Zinc-finger</keyword>
<protein>
    <recommendedName>
        <fullName evidence="5">ZZ-type domain-containing protein</fullName>
    </recommendedName>
</protein>
<feature type="domain" description="ZZ-type" evidence="5">
    <location>
        <begin position="156"/>
        <end position="206"/>
    </location>
</feature>